<accession>A0ACA9T1A3</accession>
<protein>
    <submittedName>
        <fullName evidence="1">22015_t:CDS:1</fullName>
    </submittedName>
</protein>
<dbReference type="Proteomes" id="UP000789920">
    <property type="component" value="Unassembled WGS sequence"/>
</dbReference>
<name>A0ACA9T1A3_9GLOM</name>
<reference evidence="1" key="1">
    <citation type="submission" date="2021-06" db="EMBL/GenBank/DDBJ databases">
        <authorList>
            <person name="Kallberg Y."/>
            <person name="Tangrot J."/>
            <person name="Rosling A."/>
        </authorList>
    </citation>
    <scope>NUCLEOTIDE SEQUENCE</scope>
    <source>
        <strain evidence="1">MA461A</strain>
    </source>
</reference>
<proteinExistence type="predicted"/>
<evidence type="ECO:0000313" key="2">
    <source>
        <dbReference type="Proteomes" id="UP000789920"/>
    </source>
</evidence>
<keyword evidence="2" id="KW-1185">Reference proteome</keyword>
<feature type="non-terminal residue" evidence="1">
    <location>
        <position position="62"/>
    </location>
</feature>
<gene>
    <name evidence="1" type="ORF">RPERSI_LOCUS37032</name>
</gene>
<feature type="non-terminal residue" evidence="1">
    <location>
        <position position="1"/>
    </location>
</feature>
<sequence length="62" mass="7295">AKIWWKNCCPEIKILNEKEVLSYFKNIQNKKKETKVIKYINSEAKECSIGSNIKMKGFKAEK</sequence>
<evidence type="ECO:0000313" key="1">
    <source>
        <dbReference type="EMBL" id="CAG8852341.1"/>
    </source>
</evidence>
<dbReference type="EMBL" id="CAJVQC010181368">
    <property type="protein sequence ID" value="CAG8852341.1"/>
    <property type="molecule type" value="Genomic_DNA"/>
</dbReference>
<organism evidence="1 2">
    <name type="scientific">Racocetra persica</name>
    <dbReference type="NCBI Taxonomy" id="160502"/>
    <lineage>
        <taxon>Eukaryota</taxon>
        <taxon>Fungi</taxon>
        <taxon>Fungi incertae sedis</taxon>
        <taxon>Mucoromycota</taxon>
        <taxon>Glomeromycotina</taxon>
        <taxon>Glomeromycetes</taxon>
        <taxon>Diversisporales</taxon>
        <taxon>Gigasporaceae</taxon>
        <taxon>Racocetra</taxon>
    </lineage>
</organism>
<comment type="caution">
    <text evidence="1">The sequence shown here is derived from an EMBL/GenBank/DDBJ whole genome shotgun (WGS) entry which is preliminary data.</text>
</comment>